<dbReference type="InterPro" id="IPR016161">
    <property type="entry name" value="Ald_DH/histidinol_DH"/>
</dbReference>
<comment type="similarity">
    <text evidence="1 4">Belongs to the aldehyde dehydrogenase family.</text>
</comment>
<dbReference type="CDD" id="cd07106">
    <property type="entry name" value="ALDH_AldA-AAD23400"/>
    <property type="match status" value="1"/>
</dbReference>
<organism evidence="6 7">
    <name type="scientific">Rhodopseudomonas palustris</name>
    <dbReference type="NCBI Taxonomy" id="1076"/>
    <lineage>
        <taxon>Bacteria</taxon>
        <taxon>Pseudomonadati</taxon>
        <taxon>Pseudomonadota</taxon>
        <taxon>Alphaproteobacteria</taxon>
        <taxon>Hyphomicrobiales</taxon>
        <taxon>Nitrobacteraceae</taxon>
        <taxon>Rhodopseudomonas</taxon>
    </lineage>
</organism>
<protein>
    <submittedName>
        <fullName evidence="6">Aldehyde dehydrogenase family protein</fullName>
    </submittedName>
</protein>
<dbReference type="PANTHER" id="PTHR11699">
    <property type="entry name" value="ALDEHYDE DEHYDROGENASE-RELATED"/>
    <property type="match status" value="1"/>
</dbReference>
<name>A0A933VTR5_RHOPL</name>
<dbReference type="InterPro" id="IPR016162">
    <property type="entry name" value="Ald_DH_N"/>
</dbReference>
<dbReference type="InterPro" id="IPR044086">
    <property type="entry name" value="LUC3-like"/>
</dbReference>
<feature type="domain" description="Aldehyde dehydrogenase" evidence="5">
    <location>
        <begin position="29"/>
        <end position="477"/>
    </location>
</feature>
<dbReference type="AlphaFoldDB" id="A0A933VTR5"/>
<dbReference type="Pfam" id="PF00171">
    <property type="entry name" value="Aldedh"/>
    <property type="match status" value="1"/>
</dbReference>
<dbReference type="EMBL" id="JACRJB010000002">
    <property type="protein sequence ID" value="MBI5127897.1"/>
    <property type="molecule type" value="Genomic_DNA"/>
</dbReference>
<dbReference type="SUPFAM" id="SSF53720">
    <property type="entry name" value="ALDH-like"/>
    <property type="match status" value="1"/>
</dbReference>
<dbReference type="InterPro" id="IPR016163">
    <property type="entry name" value="Ald_DH_C"/>
</dbReference>
<dbReference type="InterPro" id="IPR015590">
    <property type="entry name" value="Aldehyde_DH_dom"/>
</dbReference>
<dbReference type="Gene3D" id="3.40.605.10">
    <property type="entry name" value="Aldehyde Dehydrogenase, Chain A, domain 1"/>
    <property type="match status" value="1"/>
</dbReference>
<dbReference type="Proteomes" id="UP000782519">
    <property type="component" value="Unassembled WGS sequence"/>
</dbReference>
<dbReference type="PROSITE" id="PS00070">
    <property type="entry name" value="ALDEHYDE_DEHYDR_CYS"/>
    <property type="match status" value="1"/>
</dbReference>
<dbReference type="GO" id="GO:0016620">
    <property type="term" value="F:oxidoreductase activity, acting on the aldehyde or oxo group of donors, NAD or NADP as acceptor"/>
    <property type="evidence" value="ECO:0007669"/>
    <property type="project" value="InterPro"/>
</dbReference>
<dbReference type="FunFam" id="3.40.605.10:FF:000007">
    <property type="entry name" value="NAD/NADP-dependent betaine aldehyde dehydrogenase"/>
    <property type="match status" value="1"/>
</dbReference>
<dbReference type="InterPro" id="IPR016160">
    <property type="entry name" value="Ald_DH_CS_CYS"/>
</dbReference>
<comment type="caution">
    <text evidence="6">The sequence shown here is derived from an EMBL/GenBank/DDBJ whole genome shotgun (WGS) entry which is preliminary data.</text>
</comment>
<evidence type="ECO:0000256" key="1">
    <source>
        <dbReference type="ARBA" id="ARBA00009986"/>
    </source>
</evidence>
<evidence type="ECO:0000259" key="5">
    <source>
        <dbReference type="Pfam" id="PF00171"/>
    </source>
</evidence>
<keyword evidence="2 4" id="KW-0560">Oxidoreductase</keyword>
<reference evidence="6" key="1">
    <citation type="submission" date="2020-07" db="EMBL/GenBank/DDBJ databases">
        <title>Huge and variable diversity of episymbiotic CPR bacteria and DPANN archaea in groundwater ecosystems.</title>
        <authorList>
            <person name="He C.Y."/>
            <person name="Keren R."/>
            <person name="Whittaker M."/>
            <person name="Farag I.F."/>
            <person name="Doudna J."/>
            <person name="Cate J.H.D."/>
            <person name="Banfield J.F."/>
        </authorList>
    </citation>
    <scope>NUCLEOTIDE SEQUENCE</scope>
    <source>
        <strain evidence="6">NC_groundwater_1818_Pr3_B-0.1um_66_35</strain>
    </source>
</reference>
<gene>
    <name evidence="6" type="ORF">HZA66_00500</name>
</gene>
<evidence type="ECO:0000313" key="6">
    <source>
        <dbReference type="EMBL" id="MBI5127897.1"/>
    </source>
</evidence>
<feature type="active site" evidence="3">
    <location>
        <position position="257"/>
    </location>
</feature>
<evidence type="ECO:0000256" key="3">
    <source>
        <dbReference type="PROSITE-ProRule" id="PRU10007"/>
    </source>
</evidence>
<sequence length="479" mass="49529">MNQRILQTAGNEPLLPLLIGGEAVVTGGSFAVSNPATGEIVGYAPDAGAEELDAAVAAAAQAFAAWSSTDDATRAAACHAIADKIEAHAEELAHLITLEQGKPLAGIGSRFEVQGAVGWSHYTAGLSLAPEILASGEGGHVEKIRKPLGVVGSITPWNWPLLIAVWHILPAIRSGCTVVSKPSPFTPLSTLRLVALMNEVLPPGVVNIVTGDDSAGKLGALMSAHPGIRKIVFTGSTPTGQSIMRSAAETLKRLTLELGGNDAGIVLPDVDPAAIAEGLFWGAFINAGQTCAALKRLYVHADVYDAVCEALTAYVAKVSVGNGLDDGVMLGPISNKMQFDKVVALVESAKAKGRVLIGGEPGAGLFFPPTLIADLSNGDPLVDQEQFGPVLPIIKYTDIEAVIAAANANPAGLGGSVWSGDPQKARAIASRLECGTVWINQHGMIRPDAPFGGTKMSGLGVEFAQDGLHEYTDLQIVIS</sequence>
<proteinExistence type="inferred from homology"/>
<evidence type="ECO:0000256" key="4">
    <source>
        <dbReference type="RuleBase" id="RU003345"/>
    </source>
</evidence>
<dbReference type="Gene3D" id="3.40.309.10">
    <property type="entry name" value="Aldehyde Dehydrogenase, Chain A, domain 2"/>
    <property type="match status" value="1"/>
</dbReference>
<evidence type="ECO:0000256" key="2">
    <source>
        <dbReference type="ARBA" id="ARBA00023002"/>
    </source>
</evidence>
<evidence type="ECO:0000313" key="7">
    <source>
        <dbReference type="Proteomes" id="UP000782519"/>
    </source>
</evidence>
<dbReference type="PROSITE" id="PS00687">
    <property type="entry name" value="ALDEHYDE_DEHYDR_GLU"/>
    <property type="match status" value="1"/>
</dbReference>
<dbReference type="InterPro" id="IPR029510">
    <property type="entry name" value="Ald_DH_CS_GLU"/>
</dbReference>
<accession>A0A933VTR5</accession>